<dbReference type="PIRSF" id="PIRSF029895">
    <property type="entry name" value="SpoIV"/>
    <property type="match status" value="1"/>
</dbReference>
<evidence type="ECO:0000256" key="1">
    <source>
        <dbReference type="SAM" id="Phobius"/>
    </source>
</evidence>
<comment type="caution">
    <text evidence="2">The sequence shown here is derived from an EMBL/GenBank/DDBJ whole genome shotgun (WGS) entry which is preliminary data.</text>
</comment>
<dbReference type="Proteomes" id="UP000263273">
    <property type="component" value="Unassembled WGS sequence"/>
</dbReference>
<dbReference type="NCBIfam" id="TIGR02876">
    <property type="entry name" value="spore_yqfD"/>
    <property type="match status" value="1"/>
</dbReference>
<name>A0A354YZ50_9FIRM</name>
<evidence type="ECO:0000313" key="3">
    <source>
        <dbReference type="Proteomes" id="UP000263273"/>
    </source>
</evidence>
<feature type="transmembrane region" description="Helical" evidence="1">
    <location>
        <begin position="88"/>
        <end position="111"/>
    </location>
</feature>
<proteinExistence type="predicted"/>
<keyword evidence="1" id="KW-1133">Transmembrane helix</keyword>
<sequence>MSNRFLNQLAGIIKVNLRGERPEKIINLALSRGIHIWEIKKTDDGMHMKVKISGFEALENICEEYNYSLEVIKQEGVPFLKGLFVRRLGFWAGAVIFIAALYFMASFIWFIDVSGNQKVDKSRIIMTAARYGVYPGAPRWTFSRSEVEGAMLRDLNELAYVKIDIKGVKATIEVVEKIFPREEISGPCHIVAAKEGVVEEVLVLAGEAQVEKGKAVSKGDILISGVVYPQKNPFMEGVEEELEEKPSLVRARGQVKARVWYQGYGECRLRTEKILISGKKSSEIKLEIGGKTIPLKKAKIKNYDYSISEMKQKEIKTPLGSVRVYKTCWREQLKKITVYNEEEALSIAQEKAMKSLLKKMGKDKKIVNQKKRLLSSPSDSIIRVQLSVETIEDIARAEPINVSPNGN</sequence>
<reference evidence="2 3" key="1">
    <citation type="journal article" date="2018" name="Nat. Biotechnol.">
        <title>A standardized bacterial taxonomy based on genome phylogeny substantially revises the tree of life.</title>
        <authorList>
            <person name="Parks D.H."/>
            <person name="Chuvochina M."/>
            <person name="Waite D.W."/>
            <person name="Rinke C."/>
            <person name="Skarshewski A."/>
            <person name="Chaumeil P.A."/>
            <person name="Hugenholtz P."/>
        </authorList>
    </citation>
    <scope>NUCLEOTIDE SEQUENCE [LARGE SCALE GENOMIC DNA]</scope>
    <source>
        <strain evidence="2">UBA10948</strain>
    </source>
</reference>
<protein>
    <submittedName>
        <fullName evidence="2">Sporulation protein YqfD</fullName>
    </submittedName>
</protein>
<keyword evidence="1" id="KW-0812">Transmembrane</keyword>
<dbReference type="STRING" id="378794.GCA_001570625_01973"/>
<dbReference type="EMBL" id="DNZF01000139">
    <property type="protein sequence ID" value="HBK53512.1"/>
    <property type="molecule type" value="Genomic_DNA"/>
</dbReference>
<dbReference type="Pfam" id="PF06898">
    <property type="entry name" value="YqfD"/>
    <property type="match status" value="1"/>
</dbReference>
<gene>
    <name evidence="2" type="primary">yqfD</name>
    <name evidence="2" type="ORF">DDZ44_06225</name>
</gene>
<dbReference type="AlphaFoldDB" id="A0A354YZ50"/>
<dbReference type="InterPro" id="IPR010690">
    <property type="entry name" value="YqfD"/>
</dbReference>
<accession>A0A354YZ50</accession>
<organism evidence="2 3">
    <name type="scientific">Syntrophomonas wolfei</name>
    <dbReference type="NCBI Taxonomy" id="863"/>
    <lineage>
        <taxon>Bacteria</taxon>
        <taxon>Bacillati</taxon>
        <taxon>Bacillota</taxon>
        <taxon>Clostridia</taxon>
        <taxon>Eubacteriales</taxon>
        <taxon>Syntrophomonadaceae</taxon>
        <taxon>Syntrophomonas</taxon>
    </lineage>
</organism>
<keyword evidence="1" id="KW-0472">Membrane</keyword>
<evidence type="ECO:0000313" key="2">
    <source>
        <dbReference type="EMBL" id="HBK53512.1"/>
    </source>
</evidence>